<dbReference type="SUPFAM" id="SSF55874">
    <property type="entry name" value="ATPase domain of HSP90 chaperone/DNA topoisomerase II/histidine kinase"/>
    <property type="match status" value="1"/>
</dbReference>
<dbReference type="InterPro" id="IPR036890">
    <property type="entry name" value="HATPase_C_sf"/>
</dbReference>
<comment type="caution">
    <text evidence="7">The sequence shown here is derived from an EMBL/GenBank/DDBJ whole genome shotgun (WGS) entry which is preliminary data.</text>
</comment>
<evidence type="ECO:0000256" key="4">
    <source>
        <dbReference type="ARBA" id="ARBA00022777"/>
    </source>
</evidence>
<reference evidence="7" key="1">
    <citation type="submission" date="2023-06" db="EMBL/GenBank/DDBJ databases">
        <title>Draft genome sequence of Nocardioides sp. SOB72.</title>
        <authorList>
            <person name="Zhang G."/>
        </authorList>
    </citation>
    <scope>NUCLEOTIDE SEQUENCE</scope>
    <source>
        <strain evidence="7">SOB72</strain>
    </source>
</reference>
<accession>A0ABT8EZQ6</accession>
<evidence type="ECO:0000259" key="6">
    <source>
        <dbReference type="PROSITE" id="PS50109"/>
    </source>
</evidence>
<evidence type="ECO:0000256" key="5">
    <source>
        <dbReference type="ARBA" id="ARBA00023012"/>
    </source>
</evidence>
<dbReference type="PRINTS" id="PR00344">
    <property type="entry name" value="BCTRLSENSOR"/>
</dbReference>
<dbReference type="EC" id="2.7.13.3" evidence="2"/>
<dbReference type="SMART" id="SM00387">
    <property type="entry name" value="HATPase_c"/>
    <property type="match status" value="1"/>
</dbReference>
<name>A0ABT8EZQ6_9ACTN</name>
<dbReference type="PANTHER" id="PTHR43711:SF28">
    <property type="entry name" value="SENSOR HISTIDINE KINASE YXDK"/>
    <property type="match status" value="1"/>
</dbReference>
<dbReference type="EMBL" id="JAUHJR010000084">
    <property type="protein sequence ID" value="MDN4163655.1"/>
    <property type="molecule type" value="Genomic_DNA"/>
</dbReference>
<organism evidence="7 8">
    <name type="scientific">Nocardioides abyssi</name>
    <dbReference type="NCBI Taxonomy" id="3058370"/>
    <lineage>
        <taxon>Bacteria</taxon>
        <taxon>Bacillati</taxon>
        <taxon>Actinomycetota</taxon>
        <taxon>Actinomycetes</taxon>
        <taxon>Propionibacteriales</taxon>
        <taxon>Nocardioidaceae</taxon>
        <taxon>Nocardioides</taxon>
    </lineage>
</organism>
<evidence type="ECO:0000313" key="7">
    <source>
        <dbReference type="EMBL" id="MDN4163655.1"/>
    </source>
</evidence>
<gene>
    <name evidence="7" type="ORF">QWY29_20005</name>
</gene>
<sequence length="106" mass="10803">LAMVVSNLLSNALKYTPAGGSVRLGLATRDDGVELTCADTGQGIPLADQPGIFDEFTRAPQTGDVEVPGSGLGLAITRRVVHRHGGSIALESAPGAGTTVRVLLPL</sequence>
<keyword evidence="4 7" id="KW-0418">Kinase</keyword>
<keyword evidence="3" id="KW-0808">Transferase</keyword>
<dbReference type="CDD" id="cd00075">
    <property type="entry name" value="HATPase"/>
    <property type="match status" value="1"/>
</dbReference>
<protein>
    <recommendedName>
        <fullName evidence="2">histidine kinase</fullName>
        <ecNumber evidence="2">2.7.13.3</ecNumber>
    </recommendedName>
</protein>
<dbReference type="Pfam" id="PF02518">
    <property type="entry name" value="HATPase_c"/>
    <property type="match status" value="1"/>
</dbReference>
<comment type="catalytic activity">
    <reaction evidence="1">
        <text>ATP + protein L-histidine = ADP + protein N-phospho-L-histidine.</text>
        <dbReference type="EC" id="2.7.13.3"/>
    </reaction>
</comment>
<keyword evidence="8" id="KW-1185">Reference proteome</keyword>
<feature type="non-terminal residue" evidence="7">
    <location>
        <position position="1"/>
    </location>
</feature>
<dbReference type="InterPro" id="IPR005467">
    <property type="entry name" value="His_kinase_dom"/>
</dbReference>
<keyword evidence="5" id="KW-0902">Two-component regulatory system</keyword>
<dbReference type="PANTHER" id="PTHR43711">
    <property type="entry name" value="TWO-COMPONENT HISTIDINE KINASE"/>
    <property type="match status" value="1"/>
</dbReference>
<dbReference type="GO" id="GO:0016301">
    <property type="term" value="F:kinase activity"/>
    <property type="evidence" value="ECO:0007669"/>
    <property type="project" value="UniProtKB-KW"/>
</dbReference>
<feature type="domain" description="Histidine kinase" evidence="6">
    <location>
        <begin position="1"/>
        <end position="106"/>
    </location>
</feature>
<evidence type="ECO:0000313" key="8">
    <source>
        <dbReference type="Proteomes" id="UP001168537"/>
    </source>
</evidence>
<dbReference type="InterPro" id="IPR003594">
    <property type="entry name" value="HATPase_dom"/>
</dbReference>
<dbReference type="RefSeq" id="WP_300962990.1">
    <property type="nucleotide sequence ID" value="NZ_JAUHJR010000084.1"/>
</dbReference>
<evidence type="ECO:0000256" key="2">
    <source>
        <dbReference type="ARBA" id="ARBA00012438"/>
    </source>
</evidence>
<dbReference type="Gene3D" id="3.30.565.10">
    <property type="entry name" value="Histidine kinase-like ATPase, C-terminal domain"/>
    <property type="match status" value="1"/>
</dbReference>
<dbReference type="InterPro" id="IPR050736">
    <property type="entry name" value="Sensor_HK_Regulatory"/>
</dbReference>
<evidence type="ECO:0000256" key="3">
    <source>
        <dbReference type="ARBA" id="ARBA00022679"/>
    </source>
</evidence>
<evidence type="ECO:0000256" key="1">
    <source>
        <dbReference type="ARBA" id="ARBA00000085"/>
    </source>
</evidence>
<dbReference type="Proteomes" id="UP001168537">
    <property type="component" value="Unassembled WGS sequence"/>
</dbReference>
<proteinExistence type="predicted"/>
<dbReference type="InterPro" id="IPR004358">
    <property type="entry name" value="Sig_transdc_His_kin-like_C"/>
</dbReference>
<dbReference type="PROSITE" id="PS50109">
    <property type="entry name" value="HIS_KIN"/>
    <property type="match status" value="1"/>
</dbReference>
<feature type="non-terminal residue" evidence="7">
    <location>
        <position position="106"/>
    </location>
</feature>